<name>A0A5N6NK56_9ASTR</name>
<comment type="caution">
    <text evidence="1">The sequence shown here is derived from an EMBL/GenBank/DDBJ whole genome shotgun (WGS) entry which is preliminary data.</text>
</comment>
<keyword evidence="2" id="KW-1185">Reference proteome</keyword>
<evidence type="ECO:0000313" key="1">
    <source>
        <dbReference type="EMBL" id="KAD4888979.1"/>
    </source>
</evidence>
<gene>
    <name evidence="1" type="ORF">E3N88_21052</name>
</gene>
<reference evidence="1 2" key="1">
    <citation type="submission" date="2019-05" db="EMBL/GenBank/DDBJ databases">
        <title>Mikania micrantha, genome provides insights into the molecular mechanism of rapid growth.</title>
        <authorList>
            <person name="Liu B."/>
        </authorList>
    </citation>
    <scope>NUCLEOTIDE SEQUENCE [LARGE SCALE GENOMIC DNA]</scope>
    <source>
        <strain evidence="1">NLD-2019</strain>
        <tissue evidence="1">Leaf</tissue>
    </source>
</reference>
<proteinExistence type="predicted"/>
<evidence type="ECO:0000313" key="2">
    <source>
        <dbReference type="Proteomes" id="UP000326396"/>
    </source>
</evidence>
<sequence length="242" mass="27736">MVKRSRSQWILQFYVGERHAPKMKDKNPNYYELRFSVSPLTTTATARNHHSRRRLIPATAADRCSEVLIEPDLKETQFRVYVEDCAAAVLDLGFPNRCRRHSRIRVPANPSRRVLLLQPLLLAIRVSGSPDCLLLFGAASAVVRVRRKILDRKFNGSDFSWWKMQMDALLCQKDLDMVPDKKPEKMEKAGEALWDAKDKKAKGIITLSFTRNVAFNIMSETTARGLMVILARLSLEMAKFLM</sequence>
<dbReference type="OrthoDB" id="418757at2759"/>
<accession>A0A5N6NK56</accession>
<organism evidence="1 2">
    <name type="scientific">Mikania micrantha</name>
    <name type="common">bitter vine</name>
    <dbReference type="NCBI Taxonomy" id="192012"/>
    <lineage>
        <taxon>Eukaryota</taxon>
        <taxon>Viridiplantae</taxon>
        <taxon>Streptophyta</taxon>
        <taxon>Embryophyta</taxon>
        <taxon>Tracheophyta</taxon>
        <taxon>Spermatophyta</taxon>
        <taxon>Magnoliopsida</taxon>
        <taxon>eudicotyledons</taxon>
        <taxon>Gunneridae</taxon>
        <taxon>Pentapetalae</taxon>
        <taxon>asterids</taxon>
        <taxon>campanulids</taxon>
        <taxon>Asterales</taxon>
        <taxon>Asteraceae</taxon>
        <taxon>Asteroideae</taxon>
        <taxon>Heliantheae alliance</taxon>
        <taxon>Eupatorieae</taxon>
        <taxon>Mikania</taxon>
    </lineage>
</organism>
<dbReference type="Proteomes" id="UP000326396">
    <property type="component" value="Linkage Group LG19"/>
</dbReference>
<dbReference type="EMBL" id="SZYD01000011">
    <property type="protein sequence ID" value="KAD4888979.1"/>
    <property type="molecule type" value="Genomic_DNA"/>
</dbReference>
<protein>
    <submittedName>
        <fullName evidence="1">Uncharacterized protein</fullName>
    </submittedName>
</protein>
<dbReference type="AlphaFoldDB" id="A0A5N6NK56"/>